<keyword evidence="1" id="KW-0456">Lyase</keyword>
<dbReference type="Gene3D" id="1.10.275.10">
    <property type="entry name" value="Fumarase/aspartase (N-terminal domain)"/>
    <property type="match status" value="1"/>
</dbReference>
<evidence type="ECO:0000256" key="1">
    <source>
        <dbReference type="ARBA" id="ARBA00023239"/>
    </source>
</evidence>
<dbReference type="PROSITE" id="PS00488">
    <property type="entry name" value="PAL_HISTIDASE"/>
    <property type="match status" value="1"/>
</dbReference>
<dbReference type="GO" id="GO:0044550">
    <property type="term" value="P:secondary metabolite biosynthetic process"/>
    <property type="evidence" value="ECO:0007669"/>
    <property type="project" value="UniProtKB-ARBA"/>
</dbReference>
<dbReference type="FunFam" id="1.10.275.10:FF:000005">
    <property type="entry name" value="Histidine ammonia-lyase"/>
    <property type="match status" value="1"/>
</dbReference>
<evidence type="ECO:0000256" key="2">
    <source>
        <dbReference type="ARBA" id="ARBA00052500"/>
    </source>
</evidence>
<accession>W1N3Y2</accession>
<dbReference type="SUPFAM" id="SSF48557">
    <property type="entry name" value="L-aspartase-like"/>
    <property type="match status" value="1"/>
</dbReference>
<protein>
    <recommendedName>
        <fullName evidence="3">tyrosine ammonia-lyase</fullName>
        <ecNumber evidence="3">4.3.1.23</ecNumber>
    </recommendedName>
</protein>
<dbReference type="PATRIC" id="fig|1178482.3.peg.2765"/>
<comment type="catalytic activity">
    <reaction evidence="2">
        <text>L-tyrosine = (E)-4-coumarate + NH4(+)</text>
        <dbReference type="Rhea" id="RHEA:24906"/>
        <dbReference type="ChEBI" id="CHEBI:12876"/>
        <dbReference type="ChEBI" id="CHEBI:28938"/>
        <dbReference type="ChEBI" id="CHEBI:58315"/>
        <dbReference type="EC" id="4.3.1.23"/>
    </reaction>
</comment>
<dbReference type="EC" id="4.3.1.23" evidence="3"/>
<organism evidence="4 5">
    <name type="scientific">Halomonas huangheensis</name>
    <dbReference type="NCBI Taxonomy" id="1178482"/>
    <lineage>
        <taxon>Bacteria</taxon>
        <taxon>Pseudomonadati</taxon>
        <taxon>Pseudomonadota</taxon>
        <taxon>Gammaproteobacteria</taxon>
        <taxon>Oceanospirillales</taxon>
        <taxon>Halomonadaceae</taxon>
        <taxon>Halomonas</taxon>
    </lineage>
</organism>
<gene>
    <name evidence="4" type="ORF">BJB45_00700</name>
</gene>
<dbReference type="EMBL" id="AVBC01000039">
    <property type="protein sequence ID" value="ERL49670.1"/>
    <property type="molecule type" value="Genomic_DNA"/>
</dbReference>
<dbReference type="RefSeq" id="WP_021819714.1">
    <property type="nucleotide sequence ID" value="NZ_AVBC01000039.1"/>
</dbReference>
<proteinExistence type="predicted"/>
<dbReference type="STRING" id="1178482.AR456_02260"/>
<evidence type="ECO:0000313" key="5">
    <source>
        <dbReference type="Proteomes" id="UP000019113"/>
    </source>
</evidence>
<comment type="caution">
    <text evidence="4">The sequence shown here is derived from an EMBL/GenBank/DDBJ whole genome shotgun (WGS) entry which is preliminary data.</text>
</comment>
<dbReference type="PANTHER" id="PTHR10362">
    <property type="entry name" value="HISTIDINE AMMONIA-LYASE"/>
    <property type="match status" value="1"/>
</dbReference>
<evidence type="ECO:0000313" key="4">
    <source>
        <dbReference type="EMBL" id="ERL49670.1"/>
    </source>
</evidence>
<keyword evidence="5" id="KW-1185">Reference proteome</keyword>
<dbReference type="InterPro" id="IPR001106">
    <property type="entry name" value="Aromatic_Lyase"/>
</dbReference>
<dbReference type="FunFam" id="1.20.200.10:FF:000012">
    <property type="entry name" value="Tyrosine ammonia-lyase"/>
    <property type="match status" value="1"/>
</dbReference>
<evidence type="ECO:0000256" key="3">
    <source>
        <dbReference type="ARBA" id="ARBA00066365"/>
    </source>
</evidence>
<dbReference type="eggNOG" id="COG2986">
    <property type="taxonomic scope" value="Bacteria"/>
</dbReference>
<dbReference type="AlphaFoldDB" id="W1N3Y2"/>
<dbReference type="Proteomes" id="UP000019113">
    <property type="component" value="Unassembled WGS sequence"/>
</dbReference>
<dbReference type="OrthoDB" id="9806955at2"/>
<dbReference type="CDD" id="cd00332">
    <property type="entry name" value="PAL-HAL"/>
    <property type="match status" value="1"/>
</dbReference>
<dbReference type="InterPro" id="IPR008948">
    <property type="entry name" value="L-Aspartase-like"/>
</dbReference>
<dbReference type="GO" id="GO:0052883">
    <property type="term" value="F:tyrosine ammonia-lyase activity"/>
    <property type="evidence" value="ECO:0007669"/>
    <property type="project" value="UniProtKB-EC"/>
</dbReference>
<dbReference type="Pfam" id="PF00221">
    <property type="entry name" value="Lyase_aromatic"/>
    <property type="match status" value="1"/>
</dbReference>
<sequence length="530" mass="57770">MTQPPASSTLARTDRQRTEGQPIILDGQPIDLEDVLTVAEGRCKVALSSDPAFRTHIDSGQQFLERLLAEEGVVYGVTTGYGDACTRAVAAEDIDSLPHQLFTFHGCGMGQSLSVEAARAVVLVRLVSLCRGVSGVSFELLERLAWLLEEDVIPVIPEEGSVGASGDLTPLSYLAAVLCGEREVIDNGQCRPASEALAQRSLTPYRLKPKEGLALMNGTAVMTALAALAFSRCEYLTHLTTRITALSVQALDGNPYHFDADLFAAKPHPGQQRVAARLRDDLHAPSTPRNSPRLQDRYSTRCAPHVIGVVEDALPWWREFLTNELNSANDNPLIDVEAGKVMHGGHFYGGHVAFVMDSLKQATANLADLLDRQLALLVDSRYNHGLPSNLSGASASRLPLNHGYKAVQIGASAWTAEALKLTMPASVFSRSTECHNQDKVSMGTIAARDALRVLTLVEQVAAATLHATCQGVELRRQLQSATPTPQRLAEFVEQVRKEIAPLEEDRALDRDLNHLCRLIRQRHWSLYDAS</sequence>
<dbReference type="InterPro" id="IPR024083">
    <property type="entry name" value="Fumarase/histidase_N"/>
</dbReference>
<dbReference type="KEGG" id="hhu:AR456_02260"/>
<dbReference type="InterPro" id="IPR022313">
    <property type="entry name" value="Phe/His_NH3-lyase_AS"/>
</dbReference>
<dbReference type="Gene3D" id="1.20.200.10">
    <property type="entry name" value="Fumarase/aspartase (Central domain)"/>
    <property type="match status" value="1"/>
</dbReference>
<name>W1N3Y2_9GAMM</name>
<reference evidence="4 5" key="1">
    <citation type="submission" date="2013-08" db="EMBL/GenBank/DDBJ databases">
        <title>draft genome of Halomonas huanghegensis, strain BJGMM-B45T.</title>
        <authorList>
            <person name="Miao C."/>
            <person name="Wan Y."/>
            <person name="Jin W."/>
        </authorList>
    </citation>
    <scope>NUCLEOTIDE SEQUENCE [LARGE SCALE GENOMIC DNA]</scope>
    <source>
        <strain evidence="4 5">BJGMM-B45</strain>
    </source>
</reference>